<proteinExistence type="inferred from homology"/>
<evidence type="ECO:0000313" key="4">
    <source>
        <dbReference type="EMBL" id="MFM0720834.1"/>
    </source>
</evidence>
<reference evidence="4 5" key="1">
    <citation type="journal article" date="2024" name="Chem. Sci.">
        <title>Discovery of megapolipeptins by genome mining of a Burkholderiales bacteria collection.</title>
        <authorList>
            <person name="Paulo B.S."/>
            <person name="Recchia M.J.J."/>
            <person name="Lee S."/>
            <person name="Fergusson C.H."/>
            <person name="Romanowski S.B."/>
            <person name="Hernandez A."/>
            <person name="Krull N."/>
            <person name="Liu D.Y."/>
            <person name="Cavanagh H."/>
            <person name="Bos A."/>
            <person name="Gray C.A."/>
            <person name="Murphy B.T."/>
            <person name="Linington R.G."/>
            <person name="Eustaquio A.S."/>
        </authorList>
    </citation>
    <scope>NUCLEOTIDE SEQUENCE [LARGE SCALE GENOMIC DNA]</scope>
    <source>
        <strain evidence="4 5">RL17-350-BIC-E</strain>
    </source>
</reference>
<dbReference type="PROSITE" id="PS51257">
    <property type="entry name" value="PROKAR_LIPOPROTEIN"/>
    <property type="match status" value="1"/>
</dbReference>
<feature type="region of interest" description="Disordered" evidence="3">
    <location>
        <begin position="503"/>
        <end position="533"/>
    </location>
</feature>
<dbReference type="PANTHER" id="PTHR30203">
    <property type="entry name" value="OUTER MEMBRANE CATION EFFLUX PROTEIN"/>
    <property type="match status" value="1"/>
</dbReference>
<dbReference type="Proteomes" id="UP001629392">
    <property type="component" value="Unassembled WGS sequence"/>
</dbReference>
<evidence type="ECO:0000256" key="1">
    <source>
        <dbReference type="ARBA" id="ARBA00007613"/>
    </source>
</evidence>
<feature type="coiled-coil region" evidence="2">
    <location>
        <begin position="165"/>
        <end position="219"/>
    </location>
</feature>
<dbReference type="EMBL" id="JAQQCL010000035">
    <property type="protein sequence ID" value="MFM0720834.1"/>
    <property type="molecule type" value="Genomic_DNA"/>
</dbReference>
<keyword evidence="5" id="KW-1185">Reference proteome</keyword>
<name>A0ABW9EP02_9BURK</name>
<organism evidence="4 5">
    <name type="scientific">Paraburkholderia strydomiana</name>
    <dbReference type="NCBI Taxonomy" id="1245417"/>
    <lineage>
        <taxon>Bacteria</taxon>
        <taxon>Pseudomonadati</taxon>
        <taxon>Pseudomonadota</taxon>
        <taxon>Betaproteobacteria</taxon>
        <taxon>Burkholderiales</taxon>
        <taxon>Burkholderiaceae</taxon>
        <taxon>Paraburkholderia</taxon>
    </lineage>
</organism>
<accession>A0ABW9EP02</accession>
<evidence type="ECO:0000256" key="3">
    <source>
        <dbReference type="SAM" id="MobiDB-lite"/>
    </source>
</evidence>
<dbReference type="Gene3D" id="1.20.1600.10">
    <property type="entry name" value="Outer membrane efflux proteins (OEP)"/>
    <property type="match status" value="1"/>
</dbReference>
<keyword evidence="2" id="KW-0175">Coiled coil</keyword>
<feature type="compositionally biased region" description="Low complexity" evidence="3">
    <location>
        <begin position="503"/>
        <end position="513"/>
    </location>
</feature>
<comment type="caution">
    <text evidence="4">The sequence shown here is derived from an EMBL/GenBank/DDBJ whole genome shotgun (WGS) entry which is preliminary data.</text>
</comment>
<evidence type="ECO:0000313" key="5">
    <source>
        <dbReference type="Proteomes" id="UP001629392"/>
    </source>
</evidence>
<protein>
    <submittedName>
        <fullName evidence="4">TolC family protein</fullName>
    </submittedName>
</protein>
<comment type="similarity">
    <text evidence="1">Belongs to the outer membrane factor (OMF) (TC 1.B.17) family.</text>
</comment>
<dbReference type="SUPFAM" id="SSF56954">
    <property type="entry name" value="Outer membrane efflux proteins (OEP)"/>
    <property type="match status" value="1"/>
</dbReference>
<evidence type="ECO:0000256" key="2">
    <source>
        <dbReference type="SAM" id="Coils"/>
    </source>
</evidence>
<sequence>MQKHQAQIVGATLACTLTVLTGCKSLEPQPATHDQIRQRVVDDQIAMYDAQEPVTAPITFYEAAARALKYNLDYRLKLLESALASNLRDVSTNALLPQLVASAGYSQRSNDSGGTSIGIEDRQISLRPSTSEQRYHAVVGLGATWNLIDFGMAYYRTQQRSDQMLMAEERRRKVAQNVLQDVRNAYWRALSAQRLKPEVDKLIERTQAALHEAREAEDKGLMPRQDILAYQRALLDSISLLTVRRQDLEFAQAELAALISLPPGTPLVLADTQEGTLPLPPLSMPQPTLELIALQNRPEIMEEWYRKRVNENDIKIAKAQLWPNVGIDMNVNYDSNTYLYNNYWAAIGVRVSLNLFRLLQLPALNEQAQSQQQTDDMRRLALSMAILTQVRIGSLRYRLATQELDFANDSLRVDKDLLNYANAAHTTSLGSELEVIRAEGRYLLSRYQREAAYSDAQAAWGRLYNSLGYDVMPDAIAKDDVETLAQEIKRTMARQEEYLPRLPAPDSAAPLAPFGQAQPPAGQDATAARSAVPTTSSAAAAAAAPQPLLAHPAGAPNATTFVQ</sequence>
<gene>
    <name evidence="4" type="ORF">PQQ73_31450</name>
</gene>
<dbReference type="RefSeq" id="WP_408156843.1">
    <property type="nucleotide sequence ID" value="NZ_JAQQCJ010000003.1"/>
</dbReference>
<dbReference type="InterPro" id="IPR003423">
    <property type="entry name" value="OMP_efflux"/>
</dbReference>
<dbReference type="PANTHER" id="PTHR30203:SF29">
    <property type="entry name" value="PROTEIN CYAE"/>
    <property type="match status" value="1"/>
</dbReference>
<dbReference type="InterPro" id="IPR010131">
    <property type="entry name" value="MdtP/NodT-like"/>
</dbReference>
<dbReference type="Pfam" id="PF02321">
    <property type="entry name" value="OEP"/>
    <property type="match status" value="2"/>
</dbReference>